<sequence>MLVENQHSFARATTADEDHSPEQRKQRCCGERLLFSLQLILLLMPLTLSILLLYGDVDSWILPGNLYNIVNKWRSSVQTAVQVISAALAAIEVFALCRLINLATRISFTRAPVSLNKLGFWSALSTPTVNWSHPIWTIVVTLCLSNLHTAFSAIWAGALTPVNTLSTQNTTIQIPDWSNITLIKEYPSQIDSSGPSVRNTKGYFTYSVGMGLLGSLLASANSASTVDGSIRNHNKLDNTRYNYHGRSYGAGASAGLNDQSVLNIPHAVNYTYSEVALASSVSCIHNISSDFALRSQSADNSYPVVGYLPDSTSREYSTYIGYGTSAIVAIGVAAQPITWATPTRYMAIAAGDAYEHLDQVQCAVSFTPTRFNVSVDVSNRNITIHKLSVSESGKVSNIDPNGNMTHVLMRQLELISNDQTSFYRSTVGDAFNASISDYRTSITNNATTNGTMSDSQIVLKGVENAIVSYIDDILVAYASAQLQVSGFTISAPTVVHVEALRVGSRDYIIASASITVMIILLVIAEAIRMRGWKALPVFDYLDTRMLVVGASRGGHEIAEYAEREGDKNLGRVPIMWSGEALDAVGLISVRIPQEEDKNLVPNDQSNLQLQWI</sequence>
<dbReference type="GeneID" id="34579657"/>
<dbReference type="AlphaFoldDB" id="A0A1F5L9E4"/>
<feature type="compositionally biased region" description="Basic and acidic residues" evidence="1">
    <location>
        <begin position="14"/>
        <end position="23"/>
    </location>
</feature>
<feature type="region of interest" description="Disordered" evidence="1">
    <location>
        <begin position="1"/>
        <end position="23"/>
    </location>
</feature>
<evidence type="ECO:0000256" key="2">
    <source>
        <dbReference type="SAM" id="Phobius"/>
    </source>
</evidence>
<evidence type="ECO:0000313" key="3">
    <source>
        <dbReference type="EMBL" id="OGE49610.1"/>
    </source>
</evidence>
<name>A0A1F5L9E4_PENAI</name>
<keyword evidence="2" id="KW-0812">Transmembrane</keyword>
<proteinExistence type="predicted"/>
<comment type="caution">
    <text evidence="3">The sequence shown here is derived from an EMBL/GenBank/DDBJ whole genome shotgun (WGS) entry which is preliminary data.</text>
</comment>
<protein>
    <submittedName>
        <fullName evidence="3">Uncharacterized protein</fullName>
    </submittedName>
</protein>
<gene>
    <name evidence="3" type="ORF">PENARI_c020G00357</name>
</gene>
<keyword evidence="2" id="KW-1133">Transmembrane helix</keyword>
<feature type="transmembrane region" description="Helical" evidence="2">
    <location>
        <begin position="75"/>
        <end position="100"/>
    </location>
</feature>
<keyword evidence="4" id="KW-1185">Reference proteome</keyword>
<dbReference type="STRING" id="1835702.A0A1F5L9E4"/>
<feature type="transmembrane region" description="Helical" evidence="2">
    <location>
        <begin position="507"/>
        <end position="527"/>
    </location>
</feature>
<dbReference type="Proteomes" id="UP000177622">
    <property type="component" value="Unassembled WGS sequence"/>
</dbReference>
<organism evidence="3 4">
    <name type="scientific">Penicillium arizonense</name>
    <dbReference type="NCBI Taxonomy" id="1835702"/>
    <lineage>
        <taxon>Eukaryota</taxon>
        <taxon>Fungi</taxon>
        <taxon>Dikarya</taxon>
        <taxon>Ascomycota</taxon>
        <taxon>Pezizomycotina</taxon>
        <taxon>Eurotiomycetes</taxon>
        <taxon>Eurotiomycetidae</taxon>
        <taxon>Eurotiales</taxon>
        <taxon>Aspergillaceae</taxon>
        <taxon>Penicillium</taxon>
    </lineage>
</organism>
<evidence type="ECO:0000313" key="4">
    <source>
        <dbReference type="Proteomes" id="UP000177622"/>
    </source>
</evidence>
<evidence type="ECO:0000256" key="1">
    <source>
        <dbReference type="SAM" id="MobiDB-lite"/>
    </source>
</evidence>
<keyword evidence="2" id="KW-0472">Membrane</keyword>
<feature type="transmembrane region" description="Helical" evidence="2">
    <location>
        <begin position="33"/>
        <end position="55"/>
    </location>
</feature>
<dbReference type="OrthoDB" id="529273at2759"/>
<dbReference type="EMBL" id="LXJU01000020">
    <property type="protein sequence ID" value="OGE49610.1"/>
    <property type="molecule type" value="Genomic_DNA"/>
</dbReference>
<dbReference type="RefSeq" id="XP_022485061.1">
    <property type="nucleotide sequence ID" value="XM_022634923.1"/>
</dbReference>
<reference evidence="3 4" key="1">
    <citation type="journal article" date="2016" name="Sci. Rep.">
        <title>Penicillium arizonense, a new, genome sequenced fungal species, reveals a high chemical diversity in secreted metabolites.</title>
        <authorList>
            <person name="Grijseels S."/>
            <person name="Nielsen J.C."/>
            <person name="Randelovic M."/>
            <person name="Nielsen J."/>
            <person name="Nielsen K.F."/>
            <person name="Workman M."/>
            <person name="Frisvad J.C."/>
        </authorList>
    </citation>
    <scope>NUCLEOTIDE SEQUENCE [LARGE SCALE GENOMIC DNA]</scope>
    <source>
        <strain evidence="3 4">CBS 141311</strain>
    </source>
</reference>
<accession>A0A1F5L9E4</accession>